<dbReference type="eggNOG" id="COG1086">
    <property type="taxonomic scope" value="Bacteria"/>
</dbReference>
<dbReference type="InterPro" id="IPR003869">
    <property type="entry name" value="Polysac_CapD-like"/>
</dbReference>
<dbReference type="STRING" id="331678.Cphamn1_0371"/>
<dbReference type="CDD" id="cd05237">
    <property type="entry name" value="UDP_invert_4-6DH_SDR_e"/>
    <property type="match status" value="1"/>
</dbReference>
<accession>B3ELK9</accession>
<dbReference type="KEGG" id="cpb:Cphamn1_0371"/>
<dbReference type="HOGENOM" id="CLU_013560_6_0_10"/>
<keyword evidence="2" id="KW-0812">Transmembrane</keyword>
<dbReference type="InterPro" id="IPR036291">
    <property type="entry name" value="NAD(P)-bd_dom_sf"/>
</dbReference>
<dbReference type="InterPro" id="IPR051203">
    <property type="entry name" value="Polysaccharide_Synthase-Rel"/>
</dbReference>
<protein>
    <submittedName>
        <fullName evidence="4">Polysaccharide biosynthesis protein CapD</fullName>
    </submittedName>
</protein>
<dbReference type="PANTHER" id="PTHR43318:SF1">
    <property type="entry name" value="POLYSACCHARIDE BIOSYNTHESIS PROTEIN EPSC-RELATED"/>
    <property type="match status" value="1"/>
</dbReference>
<comment type="similarity">
    <text evidence="1">Belongs to the polysaccharide synthase family.</text>
</comment>
<evidence type="ECO:0000259" key="3">
    <source>
        <dbReference type="Pfam" id="PF02719"/>
    </source>
</evidence>
<dbReference type="SUPFAM" id="SSF51735">
    <property type="entry name" value="NAD(P)-binding Rossmann-fold domains"/>
    <property type="match status" value="2"/>
</dbReference>
<gene>
    <name evidence="4" type="ordered locus">Cphamn1_0371</name>
</gene>
<name>B3ELK9_CHLPB</name>
<dbReference type="EMBL" id="CP001101">
    <property type="protein sequence ID" value="ACE03338.1"/>
    <property type="molecule type" value="Genomic_DNA"/>
</dbReference>
<proteinExistence type="inferred from homology"/>
<reference evidence="4" key="1">
    <citation type="submission" date="2008-06" db="EMBL/GenBank/DDBJ databases">
        <title>Complete sequence of Chlorobium phaeobacteroides BS1.</title>
        <authorList>
            <consortium name="US DOE Joint Genome Institute"/>
            <person name="Lucas S."/>
            <person name="Copeland A."/>
            <person name="Lapidus A."/>
            <person name="Glavina del Rio T."/>
            <person name="Dalin E."/>
            <person name="Tice H."/>
            <person name="Bruce D."/>
            <person name="Goodwin L."/>
            <person name="Pitluck S."/>
            <person name="Schmutz J."/>
            <person name="Larimer F."/>
            <person name="Land M."/>
            <person name="Hauser L."/>
            <person name="Kyrpides N."/>
            <person name="Ovchinnikova G."/>
            <person name="Li T."/>
            <person name="Liu Z."/>
            <person name="Zhao F."/>
            <person name="Overmann J."/>
            <person name="Bryant D.A."/>
            <person name="Richardson P."/>
        </authorList>
    </citation>
    <scope>NUCLEOTIDE SEQUENCE [LARGE SCALE GENOMIC DNA]</scope>
    <source>
        <strain evidence="4">BS1</strain>
    </source>
</reference>
<feature type="transmembrane region" description="Helical" evidence="2">
    <location>
        <begin position="16"/>
        <end position="34"/>
    </location>
</feature>
<dbReference type="Gene3D" id="3.40.50.720">
    <property type="entry name" value="NAD(P)-binding Rossmann-like Domain"/>
    <property type="match status" value="2"/>
</dbReference>
<feature type="transmembrane region" description="Helical" evidence="2">
    <location>
        <begin position="87"/>
        <end position="104"/>
    </location>
</feature>
<evidence type="ECO:0000313" key="4">
    <source>
        <dbReference type="EMBL" id="ACE03338.1"/>
    </source>
</evidence>
<dbReference type="PANTHER" id="PTHR43318">
    <property type="entry name" value="UDP-N-ACETYLGLUCOSAMINE 4,6-DEHYDRATASE"/>
    <property type="match status" value="1"/>
</dbReference>
<dbReference type="AlphaFoldDB" id="B3ELK9"/>
<dbReference type="Pfam" id="PF13727">
    <property type="entry name" value="CoA_binding_3"/>
    <property type="match status" value="1"/>
</dbReference>
<sequence>MLQKTMLSLPLRVKQTLAVMQDSLAVVFSVWLAYSLRFEVWHVPQKAQWLVYGIALAISLPVFYGTSLYKSVFRFSEAMAFKQITKAAALYAVLFFFTLVLFKIDGVPRSIGITQPIMLFLLLLASRGAARFFLNTRLQLGHCSTADKRLLIYGVGSAGIQLASAIEQTTRHLLIGFIDDDPKLHGRMVKGLKVFSFGQVARLVEQATVTDILLAIPSASRSRRNQILQALQPFPVHVQTLPSLEDLTDGNISVRDVKEIEIEDLLGRDPVSSGPSLFRRNITGKTVVVTGAGGSIGRELCRQILIGCADKLIMIDHAEFNLHDAYLELEGYRERKQQDTEIVPLLCNVAENHRFSAICSSYHPHTIYHAAAYKHVPMVERNPVEGVRNNVFGTLRSALAAQEYGVESFILVSTDKAVRPANFMGASKRLCEIILQALSAEENGSGTCFSMVRFGNVLDSSGSVVPLFRQQIKDGGPVTVTHPEITRYFMTIPEAVQLVIQSGAMSLGGEVFVLDMGEPVKIIDLAKRMIGLSGLTVLDRNNRKGDIPIEVIGLRPGEKLYEELLISGDPQPTDHPRIFKAHEEFIAWPALQDELSEMEQVLNT</sequence>
<evidence type="ECO:0000256" key="2">
    <source>
        <dbReference type="SAM" id="Phobius"/>
    </source>
</evidence>
<evidence type="ECO:0000256" key="1">
    <source>
        <dbReference type="ARBA" id="ARBA00007430"/>
    </source>
</evidence>
<keyword evidence="2" id="KW-1133">Transmembrane helix</keyword>
<organism evidence="4">
    <name type="scientific">Chlorobium phaeobacteroides (strain BS1)</name>
    <dbReference type="NCBI Taxonomy" id="331678"/>
    <lineage>
        <taxon>Bacteria</taxon>
        <taxon>Pseudomonadati</taxon>
        <taxon>Chlorobiota</taxon>
        <taxon>Chlorobiia</taxon>
        <taxon>Chlorobiales</taxon>
        <taxon>Chlorobiaceae</taxon>
        <taxon>Chlorobium/Pelodictyon group</taxon>
        <taxon>Chlorobium</taxon>
    </lineage>
</organism>
<dbReference type="Pfam" id="PF02719">
    <property type="entry name" value="Polysacc_synt_2"/>
    <property type="match status" value="1"/>
</dbReference>
<feature type="domain" description="Polysaccharide biosynthesis protein CapD-like" evidence="3">
    <location>
        <begin position="287"/>
        <end position="581"/>
    </location>
</feature>
<keyword evidence="2" id="KW-0472">Membrane</keyword>
<feature type="transmembrane region" description="Helical" evidence="2">
    <location>
        <begin position="49"/>
        <end position="66"/>
    </location>
</feature>